<keyword evidence="2" id="KW-0720">Serine protease</keyword>
<dbReference type="InterPro" id="IPR011042">
    <property type="entry name" value="6-blade_b-propeller_TolB-like"/>
</dbReference>
<dbReference type="Gene3D" id="3.40.50.1820">
    <property type="entry name" value="alpha/beta hydrolase"/>
    <property type="match status" value="1"/>
</dbReference>
<evidence type="ECO:0000256" key="2">
    <source>
        <dbReference type="ARBA" id="ARBA00022825"/>
    </source>
</evidence>
<proteinExistence type="predicted"/>
<accession>A0A6J6DAJ9</accession>
<evidence type="ECO:0000256" key="3">
    <source>
        <dbReference type="SAM" id="MobiDB-lite"/>
    </source>
</evidence>
<dbReference type="InterPro" id="IPR011659">
    <property type="entry name" value="WD40"/>
</dbReference>
<evidence type="ECO:0000259" key="4">
    <source>
        <dbReference type="Pfam" id="PF00326"/>
    </source>
</evidence>
<dbReference type="Pfam" id="PF07676">
    <property type="entry name" value="PD40"/>
    <property type="match status" value="2"/>
</dbReference>
<dbReference type="InterPro" id="IPR029058">
    <property type="entry name" value="AB_hydrolase_fold"/>
</dbReference>
<evidence type="ECO:0000256" key="1">
    <source>
        <dbReference type="ARBA" id="ARBA00022801"/>
    </source>
</evidence>
<feature type="region of interest" description="Disordered" evidence="3">
    <location>
        <begin position="1"/>
        <end position="32"/>
    </location>
</feature>
<dbReference type="Gene3D" id="2.120.10.60">
    <property type="entry name" value="Tricorn protease N-terminal domain"/>
    <property type="match status" value="1"/>
</dbReference>
<sequence length="635" mass="68433">MAASEAAGPRWWVGIDRHGGVPNPGRPDTAPPPTWRLEAVAATQRVRHPVVSPDGRTVAVVVDDDHSDVWTVPVDGGEAVRVTVGRQLAAFWEDGGATWSPDGGSLAVVDRGDVHVVPAAGGPSRRVCSGSSPVWLDAGRLVVGIDRDDRTALAVVAIEDPWPERLAAGNGDCFGAVVSPDGRQVAHLLFHHGDLNCTSVHVTDVHSRTSRVVVRDTATNARSPAWSPDGSQLAYASERPGWYEVFVTDLDVRSSSAPVARQLTHESADVSELRFAPDGRSLVAVRTRHGVADLVRIDVADGAVTVLAPGGTWSSPTPLADGSVVAVHESFARPARLCRVFPDGVVATLLDRAPAAVRAAAHVVPEHVTYTSSDGVAVHGWLYRPVGAAPSTPCPAVVQPHGGPTSVTGDEWDGIAQYFVDKGYAWFAINPRGSTTYGRDYERANHGVWGVADTHDCLAAHDHLASLAWVDPSRVAIFGASYGSYMALHSVVDDPRHRYAAAVMKYGDCDILTSWAQGDLVGRLDLERMMGHPHDHAAAYRAGSPIHRIEQLRAPVLIAHGELDRRVSVAQSHELVDALDRLGRRYEFVTYPTEAHGLLRLEPFLDFHRRLERFLDWYLMPRPSAAAGGRSDWVS</sequence>
<keyword evidence="1" id="KW-0378">Hydrolase</keyword>
<dbReference type="GO" id="GO:0004252">
    <property type="term" value="F:serine-type endopeptidase activity"/>
    <property type="evidence" value="ECO:0007669"/>
    <property type="project" value="TreeGrafter"/>
</dbReference>
<keyword evidence="2" id="KW-0645">Protease</keyword>
<dbReference type="PANTHER" id="PTHR42776">
    <property type="entry name" value="SERINE PEPTIDASE S9 FAMILY MEMBER"/>
    <property type="match status" value="1"/>
</dbReference>
<reference evidence="5" key="1">
    <citation type="submission" date="2020-05" db="EMBL/GenBank/DDBJ databases">
        <authorList>
            <person name="Chiriac C."/>
            <person name="Salcher M."/>
            <person name="Ghai R."/>
            <person name="Kavagutti S V."/>
        </authorList>
    </citation>
    <scope>NUCLEOTIDE SEQUENCE</scope>
</reference>
<dbReference type="SUPFAM" id="SSF53474">
    <property type="entry name" value="alpha/beta-Hydrolases"/>
    <property type="match status" value="1"/>
</dbReference>
<organism evidence="5">
    <name type="scientific">freshwater metagenome</name>
    <dbReference type="NCBI Taxonomy" id="449393"/>
    <lineage>
        <taxon>unclassified sequences</taxon>
        <taxon>metagenomes</taxon>
        <taxon>ecological metagenomes</taxon>
    </lineage>
</organism>
<feature type="domain" description="Peptidase S9 prolyl oligopeptidase catalytic" evidence="4">
    <location>
        <begin position="416"/>
        <end position="619"/>
    </location>
</feature>
<dbReference type="Gene3D" id="2.120.10.30">
    <property type="entry name" value="TolB, C-terminal domain"/>
    <property type="match status" value="1"/>
</dbReference>
<dbReference type="GO" id="GO:0006508">
    <property type="term" value="P:proteolysis"/>
    <property type="evidence" value="ECO:0007669"/>
    <property type="project" value="InterPro"/>
</dbReference>
<dbReference type="PANTHER" id="PTHR42776:SF27">
    <property type="entry name" value="DIPEPTIDYL PEPTIDASE FAMILY MEMBER 6"/>
    <property type="match status" value="1"/>
</dbReference>
<evidence type="ECO:0000313" key="5">
    <source>
        <dbReference type="EMBL" id="CAB4560275.1"/>
    </source>
</evidence>
<gene>
    <name evidence="5" type="ORF">UFOPK1493_01733</name>
</gene>
<dbReference type="InterPro" id="IPR001375">
    <property type="entry name" value="Peptidase_S9_cat"/>
</dbReference>
<dbReference type="EMBL" id="CAEZSR010000057">
    <property type="protein sequence ID" value="CAB4560275.1"/>
    <property type="molecule type" value="Genomic_DNA"/>
</dbReference>
<dbReference type="AlphaFoldDB" id="A0A6J6DAJ9"/>
<protein>
    <submittedName>
        <fullName evidence="5">Unannotated protein</fullName>
    </submittedName>
</protein>
<dbReference type="Pfam" id="PF00326">
    <property type="entry name" value="Peptidase_S9"/>
    <property type="match status" value="1"/>
</dbReference>
<dbReference type="SUPFAM" id="SSF82171">
    <property type="entry name" value="DPP6 N-terminal domain-like"/>
    <property type="match status" value="1"/>
</dbReference>
<name>A0A6J6DAJ9_9ZZZZ</name>